<keyword evidence="4 6" id="KW-0862">Zinc</keyword>
<evidence type="ECO:0000256" key="5">
    <source>
        <dbReference type="ARBA" id="ARBA00023049"/>
    </source>
</evidence>
<keyword evidence="2 6" id="KW-0479">Metal-binding</keyword>
<evidence type="ECO:0000313" key="9">
    <source>
        <dbReference type="EMBL" id="MBR0576513.1"/>
    </source>
</evidence>
<dbReference type="NCBIfam" id="TIGR02290">
    <property type="entry name" value="M3_fam_3"/>
    <property type="match status" value="1"/>
</dbReference>
<dbReference type="CDD" id="cd09607">
    <property type="entry name" value="M3B_PepF"/>
    <property type="match status" value="1"/>
</dbReference>
<dbReference type="GO" id="GO:0004181">
    <property type="term" value="F:metallocarboxypeptidase activity"/>
    <property type="evidence" value="ECO:0007669"/>
    <property type="project" value="InterPro"/>
</dbReference>
<dbReference type="PANTHER" id="PTHR34217">
    <property type="entry name" value="METAL-DEPENDENT CARBOXYPEPTIDASE"/>
    <property type="match status" value="1"/>
</dbReference>
<reference evidence="9" key="1">
    <citation type="submission" date="2021-04" db="EMBL/GenBank/DDBJ databases">
        <title>Proteiniclasticum sedimins sp. nov., an obligate anaerobic bacterium isolated from anaerobic sludge.</title>
        <authorList>
            <person name="Liu J."/>
        </authorList>
    </citation>
    <scope>NUCLEOTIDE SEQUENCE</scope>
    <source>
        <strain evidence="9">BAD-10</strain>
    </source>
</reference>
<dbReference type="Gene3D" id="1.10.1370.20">
    <property type="entry name" value="Oligoendopeptidase f, C-terminal domain"/>
    <property type="match status" value="1"/>
</dbReference>
<dbReference type="GO" id="GO:0046872">
    <property type="term" value="F:metal ion binding"/>
    <property type="evidence" value="ECO:0007669"/>
    <property type="project" value="UniProtKB-UniRule"/>
</dbReference>
<protein>
    <submittedName>
        <fullName evidence="9">M3 family oligoendopeptidase</fullName>
    </submittedName>
</protein>
<accession>A0A941CSI4</accession>
<dbReference type="PANTHER" id="PTHR34217:SF1">
    <property type="entry name" value="CARBOXYPEPTIDASE 1"/>
    <property type="match status" value="1"/>
</dbReference>
<organism evidence="9 10">
    <name type="scientific">Proteiniclasticum sediminis</name>
    <dbReference type="NCBI Taxonomy" id="2804028"/>
    <lineage>
        <taxon>Bacteria</taxon>
        <taxon>Bacillati</taxon>
        <taxon>Bacillota</taxon>
        <taxon>Clostridia</taxon>
        <taxon>Eubacteriales</taxon>
        <taxon>Clostridiaceae</taxon>
        <taxon>Proteiniclasticum</taxon>
    </lineage>
</organism>
<comment type="similarity">
    <text evidence="6">Belongs to the peptidase M3 family.</text>
</comment>
<evidence type="ECO:0000256" key="1">
    <source>
        <dbReference type="ARBA" id="ARBA00022670"/>
    </source>
</evidence>
<dbReference type="InterPro" id="IPR011977">
    <property type="entry name" value="Pept_M3B_clade3"/>
</dbReference>
<sequence length="594" mass="67452">MMMRWSLDDLYTSFDSPEFLEDVRRVPEEIAEMEEYAAVNFMSPERAGEKIAHFLTLEMEVNRRISKVMAFANLTLAVNARHEEARAVYARMAMTVSNLTGPEVRFQRYLGELGDLAPLLEEDPLLSEHSFYLHELQENARYLLSDGEERLLAKLTTSGSKAWTNLQNLLSSTLLVEMEEEGKIVSRPLPAVRNLAHHEDAKVRRNAHEVELKAYRKIEESSAAALNGIKGEVLTVSALRGFSSPLAETLFHARMEEEILNSMLTAIREYLPAFRRYLRRKAEILGHKNGLPFADLFAPLGKSRLHFTYDEAMEYIVRQFSTFSPALGEFARHAHEKNWLDVEPRDGKRGGAFCSNLHAIGQSRIMANFDGSFSNLTTLAHELGHGYHGHNLKKETILNSSYPMPIAETASIFCETIVVNAALSELEGEEALTLLEQSISDACQVIVDIYSRFLFESELFAVREDHPASVEELKAMMLKAQKEAYGEGLDPEHLHPYMWLNKTHYYFPNRNFYNFPYAFGLLFSKGLYAEYLKRGEAFVPAYDELLAMTGKNSIREVALTMGIDVTTPDFFRSSLELVAKDIEKFLALTDPQKA</sequence>
<feature type="domain" description="Oligopeptidase F N-terminal" evidence="8">
    <location>
        <begin position="116"/>
        <end position="173"/>
    </location>
</feature>
<keyword evidence="10" id="KW-1185">Reference proteome</keyword>
<dbReference type="GO" id="GO:0006508">
    <property type="term" value="P:proteolysis"/>
    <property type="evidence" value="ECO:0007669"/>
    <property type="project" value="UniProtKB-KW"/>
</dbReference>
<dbReference type="AlphaFoldDB" id="A0A941CSI4"/>
<dbReference type="InterPro" id="IPR001567">
    <property type="entry name" value="Pept_M3A_M3B_dom"/>
</dbReference>
<dbReference type="EMBL" id="JAGSCS010000011">
    <property type="protein sequence ID" value="MBR0576513.1"/>
    <property type="molecule type" value="Genomic_DNA"/>
</dbReference>
<evidence type="ECO:0000256" key="6">
    <source>
        <dbReference type="RuleBase" id="RU003435"/>
    </source>
</evidence>
<evidence type="ECO:0000256" key="3">
    <source>
        <dbReference type="ARBA" id="ARBA00022801"/>
    </source>
</evidence>
<comment type="caution">
    <text evidence="9">The sequence shown here is derived from an EMBL/GenBank/DDBJ whole genome shotgun (WGS) entry which is preliminary data.</text>
</comment>
<dbReference type="SUPFAM" id="SSF55486">
    <property type="entry name" value="Metalloproteases ('zincins'), catalytic domain"/>
    <property type="match status" value="1"/>
</dbReference>
<dbReference type="InterPro" id="IPR001333">
    <property type="entry name" value="Peptidase_M32_Taq"/>
</dbReference>
<dbReference type="Gene3D" id="1.20.140.70">
    <property type="entry name" value="Oligopeptidase f, N-terminal domain"/>
    <property type="match status" value="1"/>
</dbReference>
<dbReference type="Proteomes" id="UP000675379">
    <property type="component" value="Unassembled WGS sequence"/>
</dbReference>
<keyword evidence="3 6" id="KW-0378">Hydrolase</keyword>
<feature type="domain" description="Peptidase M3A/M3B catalytic" evidence="7">
    <location>
        <begin position="195"/>
        <end position="575"/>
    </location>
</feature>
<evidence type="ECO:0000259" key="7">
    <source>
        <dbReference type="Pfam" id="PF01432"/>
    </source>
</evidence>
<dbReference type="InterPro" id="IPR042088">
    <property type="entry name" value="OligoPept_F_C"/>
</dbReference>
<keyword evidence="1 6" id="KW-0645">Protease</keyword>
<gene>
    <name evidence="9" type="ORF">KCG48_09185</name>
</gene>
<dbReference type="Pfam" id="PF08439">
    <property type="entry name" value="Peptidase_M3_N"/>
    <property type="match status" value="1"/>
</dbReference>
<evidence type="ECO:0000256" key="4">
    <source>
        <dbReference type="ARBA" id="ARBA00022833"/>
    </source>
</evidence>
<comment type="cofactor">
    <cofactor evidence="6">
        <name>Zn(2+)</name>
        <dbReference type="ChEBI" id="CHEBI:29105"/>
    </cofactor>
    <text evidence="6">Binds 1 zinc ion.</text>
</comment>
<dbReference type="InterPro" id="IPR034006">
    <property type="entry name" value="M3B_PepF_2"/>
</dbReference>
<name>A0A941CSI4_9CLOT</name>
<dbReference type="InterPro" id="IPR013647">
    <property type="entry name" value="OligopepF_N_dom"/>
</dbReference>
<dbReference type="GO" id="GO:0004222">
    <property type="term" value="F:metalloendopeptidase activity"/>
    <property type="evidence" value="ECO:0007669"/>
    <property type="project" value="InterPro"/>
</dbReference>
<keyword evidence="5 6" id="KW-0482">Metalloprotease</keyword>
<dbReference type="Pfam" id="PF01432">
    <property type="entry name" value="Peptidase_M3"/>
    <property type="match status" value="1"/>
</dbReference>
<evidence type="ECO:0000259" key="8">
    <source>
        <dbReference type="Pfam" id="PF08439"/>
    </source>
</evidence>
<evidence type="ECO:0000256" key="2">
    <source>
        <dbReference type="ARBA" id="ARBA00022723"/>
    </source>
</evidence>
<evidence type="ECO:0000313" key="10">
    <source>
        <dbReference type="Proteomes" id="UP000675379"/>
    </source>
</evidence>
<proteinExistence type="inferred from homology"/>